<keyword evidence="6" id="KW-0255">Endonuclease</keyword>
<protein>
    <recommendedName>
        <fullName evidence="9">Reverse transcriptase RNase H-like domain-containing protein</fullName>
    </recommendedName>
</protein>
<evidence type="ECO:0000256" key="2">
    <source>
        <dbReference type="ARBA" id="ARBA00022679"/>
    </source>
</evidence>
<dbReference type="EMBL" id="SHOA02000002">
    <property type="protein sequence ID" value="TDH65078.1"/>
    <property type="molecule type" value="Genomic_DNA"/>
</dbReference>
<dbReference type="InterPro" id="IPR043128">
    <property type="entry name" value="Rev_trsase/Diguanyl_cyclase"/>
</dbReference>
<evidence type="ECO:0000313" key="10">
    <source>
        <dbReference type="EMBL" id="TDH65078.1"/>
    </source>
</evidence>
<dbReference type="AlphaFoldDB" id="A0A976FE27"/>
<dbReference type="KEGG" id="blac:94352986"/>
<dbReference type="GeneID" id="94352986"/>
<evidence type="ECO:0000259" key="9">
    <source>
        <dbReference type="Pfam" id="PF17917"/>
    </source>
</evidence>
<dbReference type="Proteomes" id="UP000294530">
    <property type="component" value="Unassembled WGS sequence"/>
</dbReference>
<organism evidence="10 11">
    <name type="scientific">Bremia lactucae</name>
    <name type="common">Lettuce downy mildew</name>
    <dbReference type="NCBI Taxonomy" id="4779"/>
    <lineage>
        <taxon>Eukaryota</taxon>
        <taxon>Sar</taxon>
        <taxon>Stramenopiles</taxon>
        <taxon>Oomycota</taxon>
        <taxon>Peronosporomycetes</taxon>
        <taxon>Peronosporales</taxon>
        <taxon>Peronosporaceae</taxon>
        <taxon>Bremia</taxon>
    </lineage>
</organism>
<keyword evidence="4" id="KW-0540">Nuclease</keyword>
<comment type="caution">
    <text evidence="10">The sequence shown here is derived from an EMBL/GenBank/DDBJ whole genome shotgun (WGS) entry which is preliminary data.</text>
</comment>
<proteinExistence type="predicted"/>
<evidence type="ECO:0000256" key="8">
    <source>
        <dbReference type="ARBA" id="ARBA00022918"/>
    </source>
</evidence>
<keyword evidence="7" id="KW-0378">Hydrolase</keyword>
<feature type="domain" description="Reverse transcriptase RNase H-like" evidence="9">
    <location>
        <begin position="74"/>
        <end position="135"/>
    </location>
</feature>
<dbReference type="PANTHER" id="PTHR33064:SF37">
    <property type="entry name" value="RIBONUCLEASE H"/>
    <property type="match status" value="1"/>
</dbReference>
<evidence type="ECO:0000256" key="6">
    <source>
        <dbReference type="ARBA" id="ARBA00022759"/>
    </source>
</evidence>
<dbReference type="InterPro" id="IPR043502">
    <property type="entry name" value="DNA/RNA_pol_sf"/>
</dbReference>
<gene>
    <name evidence="10" type="ORF">CCR75_009273</name>
</gene>
<evidence type="ECO:0000256" key="3">
    <source>
        <dbReference type="ARBA" id="ARBA00022695"/>
    </source>
</evidence>
<dbReference type="InterPro" id="IPR051320">
    <property type="entry name" value="Viral_Replic_Matur_Polypro"/>
</dbReference>
<dbReference type="InterPro" id="IPR041373">
    <property type="entry name" value="RT_RNaseH"/>
</dbReference>
<name>A0A976FE27_BRELC</name>
<evidence type="ECO:0000256" key="5">
    <source>
        <dbReference type="ARBA" id="ARBA00022750"/>
    </source>
</evidence>
<evidence type="ECO:0000256" key="7">
    <source>
        <dbReference type="ARBA" id="ARBA00022801"/>
    </source>
</evidence>
<dbReference type="GO" id="GO:0006508">
    <property type="term" value="P:proteolysis"/>
    <property type="evidence" value="ECO:0007669"/>
    <property type="project" value="UniProtKB-KW"/>
</dbReference>
<evidence type="ECO:0000256" key="1">
    <source>
        <dbReference type="ARBA" id="ARBA00022670"/>
    </source>
</evidence>
<dbReference type="Gene3D" id="3.30.70.270">
    <property type="match status" value="1"/>
</dbReference>
<dbReference type="GO" id="GO:0004519">
    <property type="term" value="F:endonuclease activity"/>
    <property type="evidence" value="ECO:0007669"/>
    <property type="project" value="UniProtKB-KW"/>
</dbReference>
<dbReference type="OrthoDB" id="121379at2759"/>
<evidence type="ECO:0000313" key="11">
    <source>
        <dbReference type="Proteomes" id="UP000294530"/>
    </source>
</evidence>
<dbReference type="GO" id="GO:0004190">
    <property type="term" value="F:aspartic-type endopeptidase activity"/>
    <property type="evidence" value="ECO:0007669"/>
    <property type="project" value="UniProtKB-KW"/>
</dbReference>
<dbReference type="GO" id="GO:0003964">
    <property type="term" value="F:RNA-directed DNA polymerase activity"/>
    <property type="evidence" value="ECO:0007669"/>
    <property type="project" value="UniProtKB-KW"/>
</dbReference>
<sequence>MEALRQLPAPSTGQELQQFICALNWMRSSLPAYNRLVHLLSIFTEKVYASAGGRKKTQAITQVPTEYLQRGFADQHHEPLMMLSGTFSGGAKRWAIVEKEAYAIVETCKRADYLVRRPDGFSLYTDHRICAIFLHQQ</sequence>
<dbReference type="RefSeq" id="XP_067814577.1">
    <property type="nucleotide sequence ID" value="XM_067967315.1"/>
</dbReference>
<keyword evidence="1" id="KW-0645">Protease</keyword>
<keyword evidence="11" id="KW-1185">Reference proteome</keyword>
<accession>A0A976FE27</accession>
<keyword evidence="8" id="KW-0695">RNA-directed DNA polymerase</keyword>
<reference evidence="10 11" key="1">
    <citation type="journal article" date="2021" name="Genome Biol.">
        <title>AFLAP: assembly-free linkage analysis pipeline using k-mers from genome sequencing data.</title>
        <authorList>
            <person name="Fletcher K."/>
            <person name="Zhang L."/>
            <person name="Gil J."/>
            <person name="Han R."/>
            <person name="Cavanaugh K."/>
            <person name="Michelmore R."/>
        </authorList>
    </citation>
    <scope>NUCLEOTIDE SEQUENCE [LARGE SCALE GENOMIC DNA]</scope>
    <source>
        <strain evidence="10 11">SF5</strain>
    </source>
</reference>
<keyword evidence="3" id="KW-0548">Nucleotidyltransferase</keyword>
<dbReference type="SUPFAM" id="SSF56672">
    <property type="entry name" value="DNA/RNA polymerases"/>
    <property type="match status" value="1"/>
</dbReference>
<keyword evidence="5" id="KW-0064">Aspartyl protease</keyword>
<dbReference type="Pfam" id="PF17917">
    <property type="entry name" value="RT_RNaseH"/>
    <property type="match status" value="1"/>
</dbReference>
<evidence type="ECO:0000256" key="4">
    <source>
        <dbReference type="ARBA" id="ARBA00022722"/>
    </source>
</evidence>
<dbReference type="PANTHER" id="PTHR33064">
    <property type="entry name" value="POL PROTEIN"/>
    <property type="match status" value="1"/>
</dbReference>
<keyword evidence="2" id="KW-0808">Transferase</keyword>